<dbReference type="Proteomes" id="UP001057452">
    <property type="component" value="Chromosome 18"/>
</dbReference>
<keyword evidence="2" id="KW-1185">Reference proteome</keyword>
<proteinExistence type="predicted"/>
<sequence length="227" mass="24553">GEEERNKEVVEKKVEILQRESQQTAAASVSHPVHFTPSGTTETRDGATLDTLASTKSPLRAALPDSQTLAPPTPVERILKRFGAQPLCCSLSFFSPPPSDPPPSPSRLLPFSAEGSFKGLGKALERQSQFDPGVVEPRGELRRDHWLTRAERTGKKEALNTVFSMSLPLHSLLISPPPISLTPPQTSLRLHAMDVNGYNSQFNACRGGCVCAVGTSTPCPPFPFEAQ</sequence>
<evidence type="ECO:0000313" key="1">
    <source>
        <dbReference type="EMBL" id="KAI4808549.1"/>
    </source>
</evidence>
<name>A0ACB9W6X2_CHAAC</name>
<reference evidence="1" key="1">
    <citation type="submission" date="2022-05" db="EMBL/GenBank/DDBJ databases">
        <title>Chromosome-level genome of Chaenocephalus aceratus.</title>
        <authorList>
            <person name="Park H."/>
        </authorList>
    </citation>
    <scope>NUCLEOTIDE SEQUENCE</scope>
    <source>
        <strain evidence="1">KU_202001</strain>
    </source>
</reference>
<evidence type="ECO:0000313" key="2">
    <source>
        <dbReference type="Proteomes" id="UP001057452"/>
    </source>
</evidence>
<feature type="non-terminal residue" evidence="1">
    <location>
        <position position="1"/>
    </location>
</feature>
<gene>
    <name evidence="1" type="ORF">KUCAC02_000606</name>
</gene>
<dbReference type="EMBL" id="CM043802">
    <property type="protein sequence ID" value="KAI4808549.1"/>
    <property type="molecule type" value="Genomic_DNA"/>
</dbReference>
<feature type="non-terminal residue" evidence="1">
    <location>
        <position position="227"/>
    </location>
</feature>
<accession>A0ACB9W6X2</accession>
<protein>
    <submittedName>
        <fullName evidence="1">Uncharacterized protein</fullName>
    </submittedName>
</protein>
<organism evidence="1 2">
    <name type="scientific">Chaenocephalus aceratus</name>
    <name type="common">Blackfin icefish</name>
    <name type="synonym">Chaenichthys aceratus</name>
    <dbReference type="NCBI Taxonomy" id="36190"/>
    <lineage>
        <taxon>Eukaryota</taxon>
        <taxon>Metazoa</taxon>
        <taxon>Chordata</taxon>
        <taxon>Craniata</taxon>
        <taxon>Vertebrata</taxon>
        <taxon>Euteleostomi</taxon>
        <taxon>Actinopterygii</taxon>
        <taxon>Neopterygii</taxon>
        <taxon>Teleostei</taxon>
        <taxon>Neoteleostei</taxon>
        <taxon>Acanthomorphata</taxon>
        <taxon>Eupercaria</taxon>
        <taxon>Perciformes</taxon>
        <taxon>Notothenioidei</taxon>
        <taxon>Channichthyidae</taxon>
        <taxon>Chaenocephalus</taxon>
    </lineage>
</organism>
<comment type="caution">
    <text evidence="1">The sequence shown here is derived from an EMBL/GenBank/DDBJ whole genome shotgun (WGS) entry which is preliminary data.</text>
</comment>